<reference evidence="1 2" key="1">
    <citation type="journal article" date="2019" name="Virus Res.">
        <title>Novel nanovirus and associated alphasatellites identified in milk vetch plants with chlorotic dwarf disease in Iran.</title>
        <authorList>
            <person name="Hassan-Sheikhi P."/>
            <person name="Heydarnejad J."/>
            <person name="Massumi H."/>
            <person name="Kraberger S."/>
            <person name="Varsani A."/>
        </authorList>
    </citation>
    <scope>NUCLEOTIDE SEQUENCE [LARGE SCALE GENOMIC DNA]</scope>
    <source>
        <strain evidence="1">G53</strain>
    </source>
</reference>
<evidence type="ECO:0000313" key="1">
    <source>
        <dbReference type="EMBL" id="QGV56709.1"/>
    </source>
</evidence>
<evidence type="ECO:0000313" key="2">
    <source>
        <dbReference type="Proteomes" id="UP001256143"/>
    </source>
</evidence>
<dbReference type="Proteomes" id="UP001256143">
    <property type="component" value="Genome"/>
</dbReference>
<gene>
    <name evidence="1" type="primary">Clink</name>
</gene>
<keyword evidence="2" id="KW-1185">Reference proteome</keyword>
<organism evidence="1 2">
    <name type="scientific">Milk vetch chlorotic dwarf virus</name>
    <dbReference type="NCBI Taxonomy" id="2683340"/>
    <lineage>
        <taxon>Viruses</taxon>
        <taxon>Monodnaviria</taxon>
        <taxon>Shotokuvirae</taxon>
        <taxon>Cressdnaviricota</taxon>
        <taxon>Arfiviricetes</taxon>
        <taxon>Mulpavirales</taxon>
        <taxon>Nanoviridae</taxon>
        <taxon>Nanovirus</taxon>
        <taxon>Nanovirus astragalirani</taxon>
    </lineage>
</organism>
<dbReference type="EMBL" id="MN273332">
    <property type="protein sequence ID" value="QGV56709.1"/>
    <property type="molecule type" value="Genomic_DNA"/>
</dbReference>
<name>A0A650FYR4_9VIRU</name>
<sequence length="168" mass="19845">MALKYFSQLPEELKNKIVQEHLKEERKKEFLERSIEASCKSFEAMLQKDSIDDDSIMEFSRFLEGFSNYVGKLHNTRCLVRWKKNVPVSVKFKVMEEQHIQLYGAVDMEDYSVEELLLPEVEDDVTYEDGRIVNCNQLDRLFRDLGINVVYITVSKYCISAPLRRYDL</sequence>
<protein>
    <submittedName>
        <fullName evidence="1">Cell cycle link protein</fullName>
    </submittedName>
</protein>
<accession>A0A650FYR4</accession>
<proteinExistence type="predicted"/>